<evidence type="ECO:0000256" key="13">
    <source>
        <dbReference type="SAM" id="MobiDB-lite"/>
    </source>
</evidence>
<name>A0A077WMN8_9FUNG</name>
<dbReference type="GO" id="GO:0048256">
    <property type="term" value="F:flap endonuclease activity"/>
    <property type="evidence" value="ECO:0007669"/>
    <property type="project" value="UniProtKB-ARBA"/>
</dbReference>
<keyword evidence="9" id="KW-0460">Magnesium</keyword>
<evidence type="ECO:0000256" key="12">
    <source>
        <dbReference type="ARBA" id="ARBA00038112"/>
    </source>
</evidence>
<feature type="domain" description="XPG-I" evidence="14">
    <location>
        <begin position="773"/>
        <end position="842"/>
    </location>
</feature>
<feature type="compositionally biased region" description="Polar residues" evidence="13">
    <location>
        <begin position="444"/>
        <end position="455"/>
    </location>
</feature>
<comment type="similarity">
    <text evidence="12">Belongs to the XPG/RAD2 endonuclease family. GEN subfamily.</text>
</comment>
<dbReference type="PANTHER" id="PTHR16171">
    <property type="entry name" value="DNA REPAIR PROTEIN COMPLEMENTING XP-G CELLS-RELATED"/>
    <property type="match status" value="1"/>
</dbReference>
<dbReference type="Pfam" id="PF00867">
    <property type="entry name" value="XPG_I"/>
    <property type="match status" value="1"/>
</dbReference>
<evidence type="ECO:0000256" key="4">
    <source>
        <dbReference type="ARBA" id="ARBA00022722"/>
    </source>
</evidence>
<evidence type="ECO:0000256" key="5">
    <source>
        <dbReference type="ARBA" id="ARBA00022723"/>
    </source>
</evidence>
<feature type="region of interest" description="Disordered" evidence="13">
    <location>
        <begin position="123"/>
        <end position="143"/>
    </location>
</feature>
<dbReference type="InterPro" id="IPR006084">
    <property type="entry name" value="XPG/Rad2"/>
</dbReference>
<dbReference type="SUPFAM" id="SSF88723">
    <property type="entry name" value="PIN domain-like"/>
    <property type="match status" value="1"/>
</dbReference>
<keyword evidence="10" id="KW-0234">DNA repair</keyword>
<dbReference type="GO" id="GO:0003697">
    <property type="term" value="F:single-stranded DNA binding"/>
    <property type="evidence" value="ECO:0007669"/>
    <property type="project" value="InterPro"/>
</dbReference>
<evidence type="ECO:0000256" key="1">
    <source>
        <dbReference type="ARBA" id="ARBA00001946"/>
    </source>
</evidence>
<dbReference type="PRINTS" id="PR00853">
    <property type="entry name" value="XPGRADSUPER"/>
</dbReference>
<dbReference type="InterPro" id="IPR006085">
    <property type="entry name" value="XPG_DNA_repair_N"/>
</dbReference>
<evidence type="ECO:0000256" key="10">
    <source>
        <dbReference type="ARBA" id="ARBA00023204"/>
    </source>
</evidence>
<protein>
    <recommendedName>
        <fullName evidence="17">DNA excision repair protein ERCC-5</fullName>
    </recommendedName>
</protein>
<dbReference type="SUPFAM" id="SSF47807">
    <property type="entry name" value="5' to 3' exonuclease, C-terminal subdomain"/>
    <property type="match status" value="1"/>
</dbReference>
<evidence type="ECO:0000256" key="9">
    <source>
        <dbReference type="ARBA" id="ARBA00022842"/>
    </source>
</evidence>
<dbReference type="SMART" id="SM00279">
    <property type="entry name" value="HhH2"/>
    <property type="match status" value="1"/>
</dbReference>
<feature type="compositionally biased region" description="Polar residues" evidence="13">
    <location>
        <begin position="629"/>
        <end position="647"/>
    </location>
</feature>
<dbReference type="GO" id="GO:1901255">
    <property type="term" value="P:nucleotide-excision repair involved in interstrand cross-link repair"/>
    <property type="evidence" value="ECO:0007669"/>
    <property type="project" value="EnsemblFungi"/>
</dbReference>
<evidence type="ECO:0000259" key="15">
    <source>
        <dbReference type="SMART" id="SM00485"/>
    </source>
</evidence>
<evidence type="ECO:0000256" key="11">
    <source>
        <dbReference type="ARBA" id="ARBA00023242"/>
    </source>
</evidence>
<feature type="region of interest" description="Disordered" evidence="13">
    <location>
        <begin position="1006"/>
        <end position="1053"/>
    </location>
</feature>
<evidence type="ECO:0000256" key="7">
    <source>
        <dbReference type="ARBA" id="ARBA00022763"/>
    </source>
</evidence>
<proteinExistence type="inferred from homology"/>
<dbReference type="InterPro" id="IPR019974">
    <property type="entry name" value="XPG_CS"/>
</dbReference>
<dbReference type="InterPro" id="IPR006086">
    <property type="entry name" value="XPG-I_dom"/>
</dbReference>
<dbReference type="InterPro" id="IPR001044">
    <property type="entry name" value="XPG/Rad2_eukaryotes"/>
</dbReference>
<feature type="compositionally biased region" description="Acidic residues" evidence="13">
    <location>
        <begin position="387"/>
        <end position="396"/>
    </location>
</feature>
<evidence type="ECO:0000256" key="2">
    <source>
        <dbReference type="ARBA" id="ARBA00004123"/>
    </source>
</evidence>
<feature type="compositionally biased region" description="Basic and acidic residues" evidence="13">
    <location>
        <begin position="375"/>
        <end position="386"/>
    </location>
</feature>
<reference evidence="16" key="1">
    <citation type="journal article" date="2014" name="Genome Announc.">
        <title>De novo whole-genome sequence and genome annotation of Lichtheimia ramosa.</title>
        <authorList>
            <person name="Linde J."/>
            <person name="Schwartze V."/>
            <person name="Binder U."/>
            <person name="Lass-Florl C."/>
            <person name="Voigt K."/>
            <person name="Horn F."/>
        </authorList>
    </citation>
    <scope>NUCLEOTIDE SEQUENCE</scope>
    <source>
        <strain evidence="16">JMRC FSU:6197</strain>
    </source>
</reference>
<keyword evidence="6" id="KW-0255">Endonuclease</keyword>
<dbReference type="PROSITE" id="PS00841">
    <property type="entry name" value="XPG_1"/>
    <property type="match status" value="1"/>
</dbReference>
<dbReference type="FunFam" id="3.40.50.1010:FF:000061">
    <property type="entry name" value="Single-stranded DNA endonuclease (Eurofung)"/>
    <property type="match status" value="1"/>
</dbReference>
<dbReference type="Gene3D" id="3.40.50.1010">
    <property type="entry name" value="5'-nuclease"/>
    <property type="match status" value="2"/>
</dbReference>
<feature type="compositionally biased region" description="Basic residues" evidence="13">
    <location>
        <begin position="1008"/>
        <end position="1018"/>
    </location>
</feature>
<feature type="compositionally biased region" description="Acidic residues" evidence="13">
    <location>
        <begin position="358"/>
        <end position="372"/>
    </location>
</feature>
<keyword evidence="8" id="KW-0378">Hydrolase</keyword>
<evidence type="ECO:0000256" key="6">
    <source>
        <dbReference type="ARBA" id="ARBA00022759"/>
    </source>
</evidence>
<evidence type="ECO:0008006" key="17">
    <source>
        <dbReference type="Google" id="ProtNLM"/>
    </source>
</evidence>
<dbReference type="GO" id="GO:0046872">
    <property type="term" value="F:metal ion binding"/>
    <property type="evidence" value="ECO:0007669"/>
    <property type="project" value="UniProtKB-KW"/>
</dbReference>
<keyword evidence="5" id="KW-0479">Metal-binding</keyword>
<accession>A0A077WMN8</accession>
<feature type="compositionally biased region" description="Acidic residues" evidence="13">
    <location>
        <begin position="1030"/>
        <end position="1039"/>
    </location>
</feature>
<dbReference type="InterPro" id="IPR036279">
    <property type="entry name" value="5-3_exonuclease_C_sf"/>
</dbReference>
<dbReference type="OrthoDB" id="31113at2759"/>
<dbReference type="Pfam" id="PF00752">
    <property type="entry name" value="XPG_N"/>
    <property type="match status" value="1"/>
</dbReference>
<feature type="domain" description="XPG N-terminal" evidence="15">
    <location>
        <begin position="1"/>
        <end position="98"/>
    </location>
</feature>
<keyword evidence="7" id="KW-0227">DNA damage</keyword>
<dbReference type="SMART" id="SM00485">
    <property type="entry name" value="XPGN"/>
    <property type="match status" value="1"/>
</dbReference>
<organism evidence="16">
    <name type="scientific">Lichtheimia ramosa</name>
    <dbReference type="NCBI Taxonomy" id="688394"/>
    <lineage>
        <taxon>Eukaryota</taxon>
        <taxon>Fungi</taxon>
        <taxon>Fungi incertae sedis</taxon>
        <taxon>Mucoromycota</taxon>
        <taxon>Mucoromycotina</taxon>
        <taxon>Mucoromycetes</taxon>
        <taxon>Mucorales</taxon>
        <taxon>Lichtheimiaceae</taxon>
        <taxon>Lichtheimia</taxon>
    </lineage>
</organism>
<dbReference type="Gene3D" id="1.10.150.20">
    <property type="entry name" value="5' to 3' exonuclease, C-terminal subdomain"/>
    <property type="match status" value="1"/>
</dbReference>
<dbReference type="PANTHER" id="PTHR16171:SF7">
    <property type="entry name" value="DNA REPAIR PROTEIN RAD2"/>
    <property type="match status" value="1"/>
</dbReference>
<dbReference type="InterPro" id="IPR029060">
    <property type="entry name" value="PIN-like_dom_sf"/>
</dbReference>
<dbReference type="CDD" id="cd09904">
    <property type="entry name" value="H3TH_XPG"/>
    <property type="match status" value="1"/>
</dbReference>
<dbReference type="SMART" id="SM00484">
    <property type="entry name" value="XPGI"/>
    <property type="match status" value="1"/>
</dbReference>
<comment type="subcellular location">
    <subcellularLocation>
        <location evidence="2">Nucleus</location>
    </subcellularLocation>
</comment>
<keyword evidence="11" id="KW-0539">Nucleus</keyword>
<feature type="region of interest" description="Disordered" evidence="13">
    <location>
        <begin position="355"/>
        <end position="396"/>
    </location>
</feature>
<dbReference type="GO" id="GO:0005634">
    <property type="term" value="C:nucleus"/>
    <property type="evidence" value="ECO:0007669"/>
    <property type="project" value="UniProtKB-SubCell"/>
</dbReference>
<evidence type="ECO:0000256" key="3">
    <source>
        <dbReference type="ARBA" id="ARBA00005283"/>
    </source>
</evidence>
<gene>
    <name evidence="16" type="ORF">LRAMOSA01906</name>
</gene>
<dbReference type="AlphaFoldDB" id="A0A077WMN8"/>
<dbReference type="PRINTS" id="PR00066">
    <property type="entry name" value="XRODRMPGMNTG"/>
</dbReference>
<feature type="compositionally biased region" description="Basic and acidic residues" evidence="13">
    <location>
        <begin position="123"/>
        <end position="134"/>
    </location>
</feature>
<dbReference type="InterPro" id="IPR008918">
    <property type="entry name" value="HhH2"/>
</dbReference>
<dbReference type="FunFam" id="1.10.150.20:FF:000030">
    <property type="entry name" value="Flap endonuclease GEN-like 1"/>
    <property type="match status" value="1"/>
</dbReference>
<dbReference type="CDD" id="cd09868">
    <property type="entry name" value="PIN_XPG_RAD2"/>
    <property type="match status" value="2"/>
</dbReference>
<feature type="region of interest" description="Disordered" evidence="13">
    <location>
        <begin position="441"/>
        <end position="460"/>
    </location>
</feature>
<comment type="cofactor">
    <cofactor evidence="1">
        <name>Mg(2+)</name>
        <dbReference type="ChEBI" id="CHEBI:18420"/>
    </cofactor>
</comment>
<keyword evidence="4" id="KW-0540">Nuclease</keyword>
<comment type="similarity">
    <text evidence="3">Belongs to the XPG/RAD2 endonuclease family. XPG subfamily.</text>
</comment>
<evidence type="ECO:0000313" key="16">
    <source>
        <dbReference type="EMBL" id="CDS07957.1"/>
    </source>
</evidence>
<sequence>MGVQGLWTLIEPTARPVQLETLRNRKMAVDASIWMHQFMRTMRDKEGNALRNGHLLGFFRRLCKLLFYNIKPVFVFDGGAPELKRTTIRGRRQRREGVATNLKRTAEKILSAQVKQRILYEEEQKRQQPQKEDDQQQQQQLEDMEKAAALQEIKQKYRRDQYELPPLAGENDRHQQDPRLATQQELIDFINDYRPSEQDIDTEAFQALPPEVQYEIVQDLKLKSRQTSWARLDEMVRQSRTALDFSKQQIKQLMHRNAMTQRMMEMDGLASKQESAPVRIAGERSREYLLVKNENFSEGLGWKLPGTNIPDTTATAATTHEEDIPDENDQPMQTGDKVQDAIASNPKLAALFKNINNSDEEEEEEGEEEDQWMDTTHDTSHDRMDEYESDDDDDEPLFLPHDTTPAPAFRPDDLLEDMNAYADDNDEAMQAVLQQIYADDSHPNNETMTTASPSTKQHESLDEPHLDADQMYAIWLSKVPDAFIYLHSMNDEYKQIIHDTIYDHDIDQLEKQLKRVQISFGKTNDRDEMAQESLSFQQQLLSAIIDWKKANNVTHESATPEHKSPSPEVTFTAIEHDNATTKAEKPIDMAASPESVELLEEDQDESQDIITIDEYERQKTKTLKDDATNTDVNIPNDNDPSIDISSQHTDDKDPAINPISTKDLLDEVPADDTVATIEEHEIKVAEEAMSATTAVPDELQYGYNSDEELVDNVEAEENEYARFVSDIAQKDIDSVRDELYRDMKELNKQQRKEKGNTDEITRQMTQDIQELLRLFGIPFVVSPMEAEAQCAELVHLSLVEGIVTDDSDVFLFGGSRIYKNMFNQQKYVECYMAADIEREMRLDRGKLVQLAFLLGSDYTDGIPGIGPVAAIEILAEFSRDDDKNILDPLKRFREWYESGRDNTDFQKKLRKKHKVIDFPHDFPNPLVVNAYYHPMVDDSKQAFEWGTPQLDTLRDYLMQSFGWSEGKADEVLLPVIKEMNKRKAEGQQSNIISFFGGSTNMAATNVAPHKRRAHKSKRVQNVIRRWRREEDDDDDDEEKGDATKQRKKKARQK</sequence>
<evidence type="ECO:0000256" key="8">
    <source>
        <dbReference type="ARBA" id="ARBA00022801"/>
    </source>
</evidence>
<feature type="region of interest" description="Disordered" evidence="13">
    <location>
        <begin position="624"/>
        <end position="662"/>
    </location>
</feature>
<evidence type="ECO:0000259" key="14">
    <source>
        <dbReference type="SMART" id="SM00484"/>
    </source>
</evidence>
<dbReference type="EMBL" id="LK023324">
    <property type="protein sequence ID" value="CDS07957.1"/>
    <property type="molecule type" value="Genomic_DNA"/>
</dbReference>